<protein>
    <recommendedName>
        <fullName evidence="4">MORN repeat protein</fullName>
    </recommendedName>
</protein>
<dbReference type="AlphaFoldDB" id="A0A1R2D081"/>
<dbReference type="PANTHER" id="PTHR23084:SF263">
    <property type="entry name" value="MORN REPEAT-CONTAINING PROTEIN 1"/>
    <property type="match status" value="1"/>
</dbReference>
<name>A0A1R2D081_9CILI</name>
<accession>A0A1R2D081</accession>
<dbReference type="Pfam" id="PF02493">
    <property type="entry name" value="MORN"/>
    <property type="match status" value="6"/>
</dbReference>
<evidence type="ECO:0000256" key="1">
    <source>
        <dbReference type="ARBA" id="ARBA00022737"/>
    </source>
</evidence>
<dbReference type="EMBL" id="MPUH01000023">
    <property type="protein sequence ID" value="OMJ94656.1"/>
    <property type="molecule type" value="Genomic_DNA"/>
</dbReference>
<comment type="caution">
    <text evidence="2">The sequence shown here is derived from an EMBL/GenBank/DDBJ whole genome shotgun (WGS) entry which is preliminary data.</text>
</comment>
<dbReference type="PANTHER" id="PTHR23084">
    <property type="entry name" value="PHOSPHATIDYLINOSITOL-4-PHOSPHATE 5-KINASE RELATED"/>
    <property type="match status" value="1"/>
</dbReference>
<dbReference type="SMART" id="SM00698">
    <property type="entry name" value="MORN"/>
    <property type="match status" value="6"/>
</dbReference>
<dbReference type="Proteomes" id="UP000187209">
    <property type="component" value="Unassembled WGS sequence"/>
</dbReference>
<evidence type="ECO:0000313" key="3">
    <source>
        <dbReference type="Proteomes" id="UP000187209"/>
    </source>
</evidence>
<sequence>MAENAVKEKVQEIYMLITRNGQQYNWETIREDFEKLFWLDPIESVEPCLTQAIWNIVDESSSSQLTLSPRYNIMKLIKVKMTLSQYYAKKVDENSIKEICQAISVEMSHMTFIDKCKNVLSSCATDTFAPTASRIYDIFLEVKRIFSSIYMHFEKHITKELNGSLTEKLDKTFYDKFIAEFSIRLNQDRETKYILAEFEKFQKNKSSFDESLPCLHNNFAINEKNYYIGEMSEEGFREGYGKIEYPSKDIYEGYWHKDKRHGQGLYLYKNGGRYLGEFIDNLPTGQGCKIYNSGNMYTGEFLNGKKNGQGVMKFSNGDSFEGEWLNDDMHGIGKYTWSTGDYYIGSFVHDRQEGKGALFLINGMILSGIWKAGNLLES</sequence>
<dbReference type="Gene3D" id="2.20.110.10">
    <property type="entry name" value="Histone H3 K4-specific methyltransferase SET7/9 N-terminal domain"/>
    <property type="match status" value="3"/>
</dbReference>
<organism evidence="2 3">
    <name type="scientific">Stentor coeruleus</name>
    <dbReference type="NCBI Taxonomy" id="5963"/>
    <lineage>
        <taxon>Eukaryota</taxon>
        <taxon>Sar</taxon>
        <taxon>Alveolata</taxon>
        <taxon>Ciliophora</taxon>
        <taxon>Postciliodesmatophora</taxon>
        <taxon>Heterotrichea</taxon>
        <taxon>Heterotrichida</taxon>
        <taxon>Stentoridae</taxon>
        <taxon>Stentor</taxon>
    </lineage>
</organism>
<dbReference type="OrthoDB" id="270720at2759"/>
<gene>
    <name evidence="2" type="ORF">SteCoe_2154</name>
</gene>
<dbReference type="InterPro" id="IPR003409">
    <property type="entry name" value="MORN"/>
</dbReference>
<proteinExistence type="predicted"/>
<reference evidence="2 3" key="1">
    <citation type="submission" date="2016-11" db="EMBL/GenBank/DDBJ databases">
        <title>The macronuclear genome of Stentor coeruleus: a giant cell with tiny introns.</title>
        <authorList>
            <person name="Slabodnick M."/>
            <person name="Ruby J.G."/>
            <person name="Reiff S.B."/>
            <person name="Swart E.C."/>
            <person name="Gosai S."/>
            <person name="Prabakaran S."/>
            <person name="Witkowska E."/>
            <person name="Larue G.E."/>
            <person name="Fisher S."/>
            <person name="Freeman R.M."/>
            <person name="Gunawardena J."/>
            <person name="Chu W."/>
            <person name="Stover N.A."/>
            <person name="Gregory B.D."/>
            <person name="Nowacki M."/>
            <person name="Derisi J."/>
            <person name="Roy S.W."/>
            <person name="Marshall W.F."/>
            <person name="Sood P."/>
        </authorList>
    </citation>
    <scope>NUCLEOTIDE SEQUENCE [LARGE SCALE GENOMIC DNA]</scope>
    <source>
        <strain evidence="2">WM001</strain>
    </source>
</reference>
<evidence type="ECO:0008006" key="4">
    <source>
        <dbReference type="Google" id="ProtNLM"/>
    </source>
</evidence>
<dbReference type="SUPFAM" id="SSF82185">
    <property type="entry name" value="Histone H3 K4-specific methyltransferase SET7/9 N-terminal domain"/>
    <property type="match status" value="2"/>
</dbReference>
<evidence type="ECO:0000313" key="2">
    <source>
        <dbReference type="EMBL" id="OMJ94656.1"/>
    </source>
</evidence>
<keyword evidence="3" id="KW-1185">Reference proteome</keyword>
<keyword evidence="1" id="KW-0677">Repeat</keyword>